<dbReference type="SUPFAM" id="SSF51126">
    <property type="entry name" value="Pectin lyase-like"/>
    <property type="match status" value="1"/>
</dbReference>
<dbReference type="OrthoDB" id="264395at2759"/>
<proteinExistence type="predicted"/>
<organism evidence="2 3">
    <name type="scientific">Angomonas deanei</name>
    <dbReference type="NCBI Taxonomy" id="59799"/>
    <lineage>
        <taxon>Eukaryota</taxon>
        <taxon>Discoba</taxon>
        <taxon>Euglenozoa</taxon>
        <taxon>Kinetoplastea</taxon>
        <taxon>Metakinetoplastina</taxon>
        <taxon>Trypanosomatida</taxon>
        <taxon>Trypanosomatidae</taxon>
        <taxon>Strigomonadinae</taxon>
        <taxon>Angomonas</taxon>
    </lineage>
</organism>
<evidence type="ECO:0000259" key="1">
    <source>
        <dbReference type="Pfam" id="PF13229"/>
    </source>
</evidence>
<dbReference type="AlphaFoldDB" id="S9WEW3"/>
<protein>
    <recommendedName>
        <fullName evidence="1">Right handed beta helix domain-containing protein</fullName>
    </recommendedName>
</protein>
<dbReference type="Gene3D" id="2.160.20.10">
    <property type="entry name" value="Single-stranded right-handed beta-helix, Pectin lyase-like"/>
    <property type="match status" value="1"/>
</dbReference>
<feature type="domain" description="Right handed beta helix" evidence="1">
    <location>
        <begin position="139"/>
        <end position="255"/>
    </location>
</feature>
<accession>S9WEW3</accession>
<dbReference type="Proteomes" id="UP000515908">
    <property type="component" value="Chromosome 04"/>
</dbReference>
<keyword evidence="3" id="KW-1185">Reference proteome</keyword>
<dbReference type="Pfam" id="PF13229">
    <property type="entry name" value="Beta_helix"/>
    <property type="match status" value="1"/>
</dbReference>
<dbReference type="VEuPathDB" id="TriTrypDB:ADEAN_000235400"/>
<gene>
    <name evidence="2" type="ORF">ADEAN_000235400</name>
</gene>
<dbReference type="InterPro" id="IPR012334">
    <property type="entry name" value="Pectin_lyas_fold"/>
</dbReference>
<evidence type="ECO:0000313" key="2">
    <source>
        <dbReference type="EMBL" id="CAD2214901.1"/>
    </source>
</evidence>
<dbReference type="InterPro" id="IPR011050">
    <property type="entry name" value="Pectin_lyase_fold/virulence"/>
</dbReference>
<dbReference type="EMBL" id="LR877148">
    <property type="protein sequence ID" value="CAD2214901.1"/>
    <property type="molecule type" value="Genomic_DNA"/>
</dbReference>
<name>S9WEW3_9TRYP</name>
<evidence type="ECO:0000313" key="3">
    <source>
        <dbReference type="Proteomes" id="UP000515908"/>
    </source>
</evidence>
<sequence length="273" mass="29960">MTFAHPDRWANVEIVNVTFTGPVTVRRAHITFRNCVFVSRSTAVPQLNVTQYCKVSCVKCTFEAPLHSSLYTFPQAQVSVLKCLFTGVPQRLVMKELPAIQEKNDEEEHGGKAAADVLLTPALQEAFQLMQSQQPATVAVYYDGSASLSVDKCRVLCYGTGVLLRGHCSSDRSASPTVSVTKSAFHHLCNTALLVEGNARDVLVKENQVSDCAYYGLDCRSGAKEIKVTKNNFSVGAAVRLRENSSAQLLHNNFHSIPIDDNKADNPNHAPKY</sequence>
<dbReference type="InterPro" id="IPR039448">
    <property type="entry name" value="Beta_helix"/>
</dbReference>
<reference evidence="2 3" key="1">
    <citation type="submission" date="2020-08" db="EMBL/GenBank/DDBJ databases">
        <authorList>
            <person name="Newling K."/>
            <person name="Davey J."/>
            <person name="Forrester S."/>
        </authorList>
    </citation>
    <scope>NUCLEOTIDE SEQUENCE [LARGE SCALE GENOMIC DNA]</scope>
    <source>
        <strain evidence="3">Crithidia deanei Carvalho (ATCC PRA-265)</strain>
    </source>
</reference>